<reference evidence="2" key="2">
    <citation type="submission" date="2020-09" db="EMBL/GenBank/DDBJ databases">
        <authorList>
            <person name="Sun Q."/>
            <person name="Zhou Y."/>
        </authorList>
    </citation>
    <scope>NUCLEOTIDE SEQUENCE</scope>
    <source>
        <strain evidence="2">CGMCC 1.15760</strain>
    </source>
</reference>
<feature type="transmembrane region" description="Helical" evidence="1">
    <location>
        <begin position="355"/>
        <end position="376"/>
    </location>
</feature>
<comment type="caution">
    <text evidence="2">The sequence shown here is derived from an EMBL/GenBank/DDBJ whole genome shotgun (WGS) entry which is preliminary data.</text>
</comment>
<accession>A0A917G7D0</accession>
<reference evidence="2" key="1">
    <citation type="journal article" date="2014" name="Int. J. Syst. Evol. Microbiol.">
        <title>Complete genome sequence of Corynebacterium casei LMG S-19264T (=DSM 44701T), isolated from a smear-ripened cheese.</title>
        <authorList>
            <consortium name="US DOE Joint Genome Institute (JGI-PGF)"/>
            <person name="Walter F."/>
            <person name="Albersmeier A."/>
            <person name="Kalinowski J."/>
            <person name="Ruckert C."/>
        </authorList>
    </citation>
    <scope>NUCLEOTIDE SEQUENCE</scope>
    <source>
        <strain evidence="2">CGMCC 1.15760</strain>
    </source>
</reference>
<evidence type="ECO:0000313" key="2">
    <source>
        <dbReference type="EMBL" id="GGG25893.1"/>
    </source>
</evidence>
<gene>
    <name evidence="2" type="ORF">GCM10007425_20680</name>
</gene>
<proteinExistence type="predicted"/>
<keyword evidence="1" id="KW-1133">Transmembrane helix</keyword>
<dbReference type="Proteomes" id="UP000616608">
    <property type="component" value="Unassembled WGS sequence"/>
</dbReference>
<keyword evidence="3" id="KW-1185">Reference proteome</keyword>
<name>A0A917G7D0_9BACI</name>
<dbReference type="EMBL" id="BMJT01000006">
    <property type="protein sequence ID" value="GGG25893.1"/>
    <property type="molecule type" value="Genomic_DNA"/>
</dbReference>
<organism evidence="2 3">
    <name type="scientific">Lysinibacillus alkalisoli</name>
    <dbReference type="NCBI Taxonomy" id="1911548"/>
    <lineage>
        <taxon>Bacteria</taxon>
        <taxon>Bacillati</taxon>
        <taxon>Bacillota</taxon>
        <taxon>Bacilli</taxon>
        <taxon>Bacillales</taxon>
        <taxon>Bacillaceae</taxon>
        <taxon>Lysinibacillus</taxon>
    </lineage>
</organism>
<evidence type="ECO:0000313" key="3">
    <source>
        <dbReference type="Proteomes" id="UP000616608"/>
    </source>
</evidence>
<dbReference type="RefSeq" id="WP_188614976.1">
    <property type="nucleotide sequence ID" value="NZ_BMJT01000006.1"/>
</dbReference>
<protein>
    <submittedName>
        <fullName evidence="2">Uncharacterized protein</fullName>
    </submittedName>
</protein>
<evidence type="ECO:0000256" key="1">
    <source>
        <dbReference type="SAM" id="Phobius"/>
    </source>
</evidence>
<keyword evidence="1" id="KW-0472">Membrane</keyword>
<sequence length="457" mass="51882">MLYPFLNHQALWLKPAIANEESQFIAYDKKNNKVAHTHPYASDIFQRFIYTYENHLFTFITKDEALHAYTYNGNKVQKLSLPQLKVEDYLEQASRTDQGTIYVLAKDEVGQSVAVAIKGDKVATINLQDILQLPTLTDVAFSVFTDLPIIEAKNYEGESFIYGFSFDASFQAKKASATSFEGIAEVEAQLYHQGITIEQESNDIVALNVLSNTATKIPLPIYFPKVMPLNTENYLVVGQANFQADGQIKAMIISATGDRIKEIPEASTLFGSYKESNISANIMDNTLYIASESRAATIHLQTDEIMIFTDKDRQHYFETQMNDNTKEIAQLESDGKSWSWYKFKTFLFHETRGQILLVNVGVFVFIISIVLFAAAINYRRTKEAQYQEAIMVEAVVTDVISPERIHLPYKITVNFTYDNVLLEGMVDLMPEEHFVPDVGEHIMIAYHPTSKKIFLVT</sequence>
<keyword evidence="1" id="KW-0812">Transmembrane</keyword>
<dbReference type="AlphaFoldDB" id="A0A917G7D0"/>